<dbReference type="Proteomes" id="UP000283543">
    <property type="component" value="Unassembled WGS sequence"/>
</dbReference>
<dbReference type="EMBL" id="QUTC01006867">
    <property type="protein sequence ID" value="RHY50022.1"/>
    <property type="molecule type" value="Genomic_DNA"/>
</dbReference>
<dbReference type="Proteomes" id="UP000286510">
    <property type="component" value="Unassembled WGS sequence"/>
</dbReference>
<evidence type="ECO:0000313" key="14">
    <source>
        <dbReference type="Proteomes" id="UP000266239"/>
    </source>
</evidence>
<evidence type="ECO:0000313" key="3">
    <source>
        <dbReference type="EMBL" id="RHY11907.1"/>
    </source>
</evidence>
<evidence type="ECO:0000313" key="9">
    <source>
        <dbReference type="EMBL" id="RHZ14641.1"/>
    </source>
</evidence>
<reference evidence="11 12" key="1">
    <citation type="submission" date="2018-08" db="EMBL/GenBank/DDBJ databases">
        <title>Aphanomyces genome sequencing and annotation.</title>
        <authorList>
            <person name="Minardi D."/>
            <person name="Oidtmann B."/>
            <person name="Van Der Giezen M."/>
            <person name="Studholme D.J."/>
        </authorList>
    </citation>
    <scope>NUCLEOTIDE SEQUENCE [LARGE SCALE GENOMIC DNA]</scope>
    <source>
        <strain evidence="10 13">197901</strain>
        <strain evidence="4 15">D2</strain>
        <strain evidence="9 17">Da</strain>
        <strain evidence="7 19">FDL457</strain>
        <strain evidence="3 11">Kv</strain>
        <strain evidence="5 12">SA</strain>
        <strain evidence="6 16">Si</strain>
        <strain evidence="8 18">Sv</strain>
        <strain evidence="2 14">Yx</strain>
    </source>
</reference>
<gene>
    <name evidence="2" type="ORF">DYB25_009003</name>
    <name evidence="7" type="ORF">DYB26_007835</name>
    <name evidence="4" type="ORF">DYB30_012019</name>
    <name evidence="10" type="ORF">DYB31_004141</name>
    <name evidence="6" type="ORF">DYB34_006150</name>
    <name evidence="8" type="ORF">DYB35_008943</name>
    <name evidence="3" type="ORF">DYB36_002181</name>
    <name evidence="9" type="ORF">DYB37_002928</name>
    <name evidence="5" type="ORF">DYB38_009505</name>
</gene>
<dbReference type="EMBL" id="QUTB01005280">
    <property type="protein sequence ID" value="RHY56481.1"/>
    <property type="molecule type" value="Genomic_DNA"/>
</dbReference>
<dbReference type="Proteomes" id="UP000285430">
    <property type="component" value="Unassembled WGS sequence"/>
</dbReference>
<dbReference type="Proteomes" id="UP000266239">
    <property type="component" value="Unassembled WGS sequence"/>
</dbReference>
<protein>
    <submittedName>
        <fullName evidence="4">Uncharacterized protein</fullName>
    </submittedName>
</protein>
<evidence type="ECO:0000313" key="17">
    <source>
        <dbReference type="Proteomes" id="UP000285430"/>
    </source>
</evidence>
<dbReference type="Proteomes" id="UP000266643">
    <property type="component" value="Unassembled WGS sequence"/>
</dbReference>
<dbReference type="EMBL" id="QUTE01009244">
    <property type="protein sequence ID" value="RHZ19917.1"/>
    <property type="molecule type" value="Genomic_DNA"/>
</dbReference>
<dbReference type="Proteomes" id="UP000265427">
    <property type="component" value="Unassembled WGS sequence"/>
</dbReference>
<dbReference type="EMBL" id="QUTD01007844">
    <property type="protein sequence ID" value="RHY48489.1"/>
    <property type="molecule type" value="Genomic_DNA"/>
</dbReference>
<feature type="compositionally biased region" description="Low complexity" evidence="1">
    <location>
        <begin position="192"/>
        <end position="202"/>
    </location>
</feature>
<evidence type="ECO:0000313" key="16">
    <source>
        <dbReference type="Proteomes" id="UP000283543"/>
    </source>
</evidence>
<evidence type="ECO:0000313" key="7">
    <source>
        <dbReference type="EMBL" id="RHY80254.1"/>
    </source>
</evidence>
<name>A0A397CM07_APHAT</name>
<evidence type="ECO:0000313" key="15">
    <source>
        <dbReference type="Proteomes" id="UP000266643"/>
    </source>
</evidence>
<sequence length="214" mass="23212">MSDDDGSSGGSDIDSVGLIPSDKEGVSDAESVVRTPNVDDDDSSDDEPLSVLKQDVKKRLRSQNRDEDEELALAESNSEDESRREEFVRDYSREGDLEMLHMPRATFPFPSYIRQAASQLDPHRHPLAATPLKFLASQNLQLVLSRHAPLPLASTTAMPSGPTHKRMASVDDVPTKARGDSSKRPKPPPSPTTSSRSSSDDNNSADEGSIPATS</sequence>
<evidence type="ECO:0000313" key="2">
    <source>
        <dbReference type="EMBL" id="RHY05382.1"/>
    </source>
</evidence>
<evidence type="ECO:0000313" key="8">
    <source>
        <dbReference type="EMBL" id="RHZ01845.1"/>
    </source>
</evidence>
<feature type="compositionally biased region" description="Basic and acidic residues" evidence="1">
    <location>
        <begin position="80"/>
        <end position="97"/>
    </location>
</feature>
<dbReference type="EMBL" id="QUTH01004272">
    <property type="protein sequence ID" value="RHZ14641.1"/>
    <property type="molecule type" value="Genomic_DNA"/>
</dbReference>
<dbReference type="EMBL" id="QUTF01027378">
    <property type="protein sequence ID" value="RHY80254.1"/>
    <property type="molecule type" value="Genomic_DNA"/>
</dbReference>
<dbReference type="EMBL" id="QUTG01000588">
    <property type="protein sequence ID" value="RHZ01845.1"/>
    <property type="molecule type" value="Genomic_DNA"/>
</dbReference>
<evidence type="ECO:0000313" key="18">
    <source>
        <dbReference type="Proteomes" id="UP000285712"/>
    </source>
</evidence>
<evidence type="ECO:0000313" key="4">
    <source>
        <dbReference type="EMBL" id="RHY48489.1"/>
    </source>
</evidence>
<dbReference type="Proteomes" id="UP000266196">
    <property type="component" value="Unassembled WGS sequence"/>
</dbReference>
<evidence type="ECO:0000313" key="5">
    <source>
        <dbReference type="EMBL" id="RHY50022.1"/>
    </source>
</evidence>
<feature type="compositionally biased region" description="Basic and acidic residues" evidence="1">
    <location>
        <begin position="173"/>
        <end position="183"/>
    </location>
</feature>
<dbReference type="EMBL" id="QUSZ01004952">
    <property type="protein sequence ID" value="RHY11907.1"/>
    <property type="molecule type" value="Genomic_DNA"/>
</dbReference>
<evidence type="ECO:0000313" key="19">
    <source>
        <dbReference type="Proteomes" id="UP000286510"/>
    </source>
</evidence>
<comment type="caution">
    <text evidence="4">The sequence shown here is derived from an EMBL/GenBank/DDBJ whole genome shotgun (WGS) entry which is preliminary data.</text>
</comment>
<proteinExistence type="predicted"/>
<feature type="compositionally biased region" description="Acidic residues" evidence="1">
    <location>
        <begin position="38"/>
        <end position="48"/>
    </location>
</feature>
<feature type="region of interest" description="Disordered" evidence="1">
    <location>
        <begin position="153"/>
        <end position="214"/>
    </location>
</feature>
<dbReference type="VEuPathDB" id="FungiDB:H257_01960"/>
<dbReference type="AlphaFoldDB" id="A0A397CM07"/>
<accession>A0A397CM07</accession>
<dbReference type="Proteomes" id="UP000265716">
    <property type="component" value="Unassembled WGS sequence"/>
</dbReference>
<evidence type="ECO:0000313" key="13">
    <source>
        <dbReference type="Proteomes" id="UP000266196"/>
    </source>
</evidence>
<dbReference type="Proteomes" id="UP000285712">
    <property type="component" value="Unassembled WGS sequence"/>
</dbReference>
<feature type="region of interest" description="Disordered" evidence="1">
    <location>
        <begin position="1"/>
        <end position="97"/>
    </location>
</feature>
<evidence type="ECO:0000256" key="1">
    <source>
        <dbReference type="SAM" id="MobiDB-lite"/>
    </source>
</evidence>
<dbReference type="EMBL" id="QUTA01007915">
    <property type="protein sequence ID" value="RHY05382.1"/>
    <property type="molecule type" value="Genomic_DNA"/>
</dbReference>
<evidence type="ECO:0000313" key="11">
    <source>
        <dbReference type="Proteomes" id="UP000265427"/>
    </source>
</evidence>
<organism evidence="4 15">
    <name type="scientific">Aphanomyces astaci</name>
    <name type="common">Crayfish plague agent</name>
    <dbReference type="NCBI Taxonomy" id="112090"/>
    <lineage>
        <taxon>Eukaryota</taxon>
        <taxon>Sar</taxon>
        <taxon>Stramenopiles</taxon>
        <taxon>Oomycota</taxon>
        <taxon>Saprolegniomycetes</taxon>
        <taxon>Saprolegniales</taxon>
        <taxon>Verrucalvaceae</taxon>
        <taxon>Aphanomyces</taxon>
    </lineage>
</organism>
<evidence type="ECO:0000313" key="12">
    <source>
        <dbReference type="Proteomes" id="UP000265716"/>
    </source>
</evidence>
<evidence type="ECO:0000313" key="6">
    <source>
        <dbReference type="EMBL" id="RHY56481.1"/>
    </source>
</evidence>
<evidence type="ECO:0000313" key="10">
    <source>
        <dbReference type="EMBL" id="RHZ19917.1"/>
    </source>
</evidence>